<protein>
    <submittedName>
        <fullName evidence="2">Uncharacterized protein</fullName>
    </submittedName>
</protein>
<sequence>MSYRFTSRLYGNAVRRSQHQSIPLATLALVGTVSFVSFATIAHFWNAVNLENMRKLDELRMSFKGEGQGQRQALGYRLDDIERRQNTINQAILNLEKIGQSVMFVVNHKLV</sequence>
<proteinExistence type="predicted"/>
<keyword evidence="1" id="KW-1133">Transmembrane helix</keyword>
<keyword evidence="1" id="KW-0472">Membrane</keyword>
<accession>A0A1B9HWD4</accession>
<dbReference type="EMBL" id="KV700116">
    <property type="protein sequence ID" value="OCF47582.1"/>
    <property type="molecule type" value="Genomic_DNA"/>
</dbReference>
<keyword evidence="1" id="KW-0812">Transmembrane</keyword>
<organism evidence="2">
    <name type="scientific">Kwoniella pini CBS 10737</name>
    <dbReference type="NCBI Taxonomy" id="1296096"/>
    <lineage>
        <taxon>Eukaryota</taxon>
        <taxon>Fungi</taxon>
        <taxon>Dikarya</taxon>
        <taxon>Basidiomycota</taxon>
        <taxon>Agaricomycotina</taxon>
        <taxon>Tremellomycetes</taxon>
        <taxon>Tremellales</taxon>
        <taxon>Cryptococcaceae</taxon>
        <taxon>Kwoniella</taxon>
    </lineage>
</organism>
<reference evidence="2" key="1">
    <citation type="submission" date="2013-07" db="EMBL/GenBank/DDBJ databases">
        <title>The Genome Sequence of Cryptococcus pinus CBS10737.</title>
        <authorList>
            <consortium name="The Broad Institute Genome Sequencing Platform"/>
            <person name="Cuomo C."/>
            <person name="Litvintseva A."/>
            <person name="Chen Y."/>
            <person name="Heitman J."/>
            <person name="Sun S."/>
            <person name="Springer D."/>
            <person name="Dromer F."/>
            <person name="Young S.K."/>
            <person name="Zeng Q."/>
            <person name="Gargeya S."/>
            <person name="Fitzgerald M."/>
            <person name="Abouelleil A."/>
            <person name="Alvarado L."/>
            <person name="Berlin A.M."/>
            <person name="Chapman S.B."/>
            <person name="Dewar J."/>
            <person name="Goldberg J."/>
            <person name="Griggs A."/>
            <person name="Gujja S."/>
            <person name="Hansen M."/>
            <person name="Howarth C."/>
            <person name="Imamovic A."/>
            <person name="Larimer J."/>
            <person name="McCowan C."/>
            <person name="Murphy C."/>
            <person name="Pearson M."/>
            <person name="Priest M."/>
            <person name="Roberts A."/>
            <person name="Saif S."/>
            <person name="Shea T."/>
            <person name="Sykes S."/>
            <person name="Wortman J."/>
            <person name="Nusbaum C."/>
            <person name="Birren B."/>
        </authorList>
    </citation>
    <scope>NUCLEOTIDE SEQUENCE [LARGE SCALE GENOMIC DNA]</scope>
    <source>
        <strain evidence="2">CBS 10737</strain>
    </source>
</reference>
<feature type="transmembrane region" description="Helical" evidence="1">
    <location>
        <begin position="21"/>
        <end position="45"/>
    </location>
</feature>
<name>A0A1B9HWD4_9TREE</name>
<gene>
    <name evidence="2" type="ORF">I206_06485</name>
</gene>
<evidence type="ECO:0000256" key="1">
    <source>
        <dbReference type="SAM" id="Phobius"/>
    </source>
</evidence>
<reference evidence="2" key="2">
    <citation type="submission" date="2016-07" db="EMBL/GenBank/DDBJ databases">
        <title>Evolution of pathogenesis and genome organization in the Tremellales.</title>
        <authorList>
            <person name="Cuomo C."/>
            <person name="Litvintseva A."/>
            <person name="Heitman J."/>
            <person name="Chen Y."/>
            <person name="Sun S."/>
            <person name="Springer D."/>
            <person name="Dromer F."/>
            <person name="Young S."/>
            <person name="Zeng Q."/>
            <person name="Chapman S."/>
            <person name="Gujja S."/>
            <person name="Saif S."/>
            <person name="Birren B."/>
        </authorList>
    </citation>
    <scope>NUCLEOTIDE SEQUENCE</scope>
    <source>
        <strain evidence="2">CBS 10737</strain>
    </source>
</reference>
<dbReference type="AlphaFoldDB" id="A0A1B9HWD4"/>
<evidence type="ECO:0000313" key="2">
    <source>
        <dbReference type="EMBL" id="OCF47582.1"/>
    </source>
</evidence>